<dbReference type="Proteomes" id="UP001501083">
    <property type="component" value="Unassembled WGS sequence"/>
</dbReference>
<dbReference type="CDD" id="cd00093">
    <property type="entry name" value="HTH_XRE"/>
    <property type="match status" value="1"/>
</dbReference>
<reference evidence="3" key="1">
    <citation type="journal article" date="2019" name="Int. J. Syst. Evol. Microbiol.">
        <title>The Global Catalogue of Microorganisms (GCM) 10K type strain sequencing project: providing services to taxonomists for standard genome sequencing and annotation.</title>
        <authorList>
            <consortium name="The Broad Institute Genomics Platform"/>
            <consortium name="The Broad Institute Genome Sequencing Center for Infectious Disease"/>
            <person name="Wu L."/>
            <person name="Ma J."/>
        </authorList>
    </citation>
    <scope>NUCLEOTIDE SEQUENCE [LARGE SCALE GENOMIC DNA]</scope>
    <source>
        <strain evidence="3">JCM 19212</strain>
    </source>
</reference>
<comment type="caution">
    <text evidence="2">The sequence shown here is derived from an EMBL/GenBank/DDBJ whole genome shotgun (WGS) entry which is preliminary data.</text>
</comment>
<dbReference type="InterPro" id="IPR001387">
    <property type="entry name" value="Cro/C1-type_HTH"/>
</dbReference>
<evidence type="ECO:0000313" key="3">
    <source>
        <dbReference type="Proteomes" id="UP001501083"/>
    </source>
</evidence>
<accession>A0ABP9LCA3</accession>
<dbReference type="PANTHER" id="PTHR43236">
    <property type="entry name" value="ANTITOXIN HIGA1"/>
    <property type="match status" value="1"/>
</dbReference>
<name>A0ABP9LCA3_9GAMM</name>
<dbReference type="RefSeq" id="WP_158986431.1">
    <property type="nucleotide sequence ID" value="NZ_BAABKY010000002.1"/>
</dbReference>
<dbReference type="SUPFAM" id="SSF47413">
    <property type="entry name" value="lambda repressor-like DNA-binding domains"/>
    <property type="match status" value="1"/>
</dbReference>
<proteinExistence type="predicted"/>
<dbReference type="Gene3D" id="1.10.260.40">
    <property type="entry name" value="lambda repressor-like DNA-binding domains"/>
    <property type="match status" value="1"/>
</dbReference>
<evidence type="ECO:0000259" key="1">
    <source>
        <dbReference type="PROSITE" id="PS50943"/>
    </source>
</evidence>
<dbReference type="InterPro" id="IPR010982">
    <property type="entry name" value="Lambda_DNA-bd_dom_sf"/>
</dbReference>
<protein>
    <recommendedName>
        <fullName evidence="1">HTH cro/C1-type domain-containing protein</fullName>
    </recommendedName>
</protein>
<gene>
    <name evidence="2" type="ORF">GCM10025759_15250</name>
</gene>
<dbReference type="SMART" id="SM00530">
    <property type="entry name" value="HTH_XRE"/>
    <property type="match status" value="1"/>
</dbReference>
<evidence type="ECO:0000313" key="2">
    <source>
        <dbReference type="EMBL" id="GAA5073761.1"/>
    </source>
</evidence>
<dbReference type="EMBL" id="BAABKY010000002">
    <property type="protein sequence ID" value="GAA5073761.1"/>
    <property type="molecule type" value="Genomic_DNA"/>
</dbReference>
<dbReference type="PROSITE" id="PS50943">
    <property type="entry name" value="HTH_CROC1"/>
    <property type="match status" value="1"/>
</dbReference>
<sequence>MLIGVVDVVAPDKERSVFALRLREARERLGISQVELGRRAGLDPSVASPRINQYEQGQHVPHHATARRLAEVLGVPTAFLFAEDDQLARLLVLWSEMNPSERKKLLKLVEIERGANA</sequence>
<dbReference type="InterPro" id="IPR052345">
    <property type="entry name" value="Rad_response_metalloprotease"/>
</dbReference>
<keyword evidence="3" id="KW-1185">Reference proteome</keyword>
<dbReference type="Pfam" id="PF13560">
    <property type="entry name" value="HTH_31"/>
    <property type="match status" value="1"/>
</dbReference>
<feature type="domain" description="HTH cro/C1-type" evidence="1">
    <location>
        <begin position="22"/>
        <end position="80"/>
    </location>
</feature>
<dbReference type="PANTHER" id="PTHR43236:SF2">
    <property type="entry name" value="BLL0069 PROTEIN"/>
    <property type="match status" value="1"/>
</dbReference>
<organism evidence="2 3">
    <name type="scientific">Lysobacter panacisoli</name>
    <dbReference type="NCBI Taxonomy" id="1255263"/>
    <lineage>
        <taxon>Bacteria</taxon>
        <taxon>Pseudomonadati</taxon>
        <taxon>Pseudomonadota</taxon>
        <taxon>Gammaproteobacteria</taxon>
        <taxon>Lysobacterales</taxon>
        <taxon>Lysobacteraceae</taxon>
        <taxon>Lysobacter</taxon>
    </lineage>
</organism>